<name>A0ABS8YFH2_9BACL</name>
<dbReference type="EMBL" id="JAJNBZ010000010">
    <property type="protein sequence ID" value="MCE5170431.1"/>
    <property type="molecule type" value="Genomic_DNA"/>
</dbReference>
<protein>
    <submittedName>
        <fullName evidence="1">Uncharacterized protein</fullName>
    </submittedName>
</protein>
<proteinExistence type="predicted"/>
<evidence type="ECO:0000313" key="2">
    <source>
        <dbReference type="Proteomes" id="UP001199916"/>
    </source>
</evidence>
<reference evidence="1 2" key="1">
    <citation type="submission" date="2021-11" db="EMBL/GenBank/DDBJ databases">
        <title>Draft genome sequence of Paenibacillus profundus YoMME, a new Gram-positive bacteria with exoelectrogenic properties.</title>
        <authorList>
            <person name="Hubenova Y."/>
            <person name="Hubenova E."/>
            <person name="Manasiev Y."/>
            <person name="Peykov S."/>
            <person name="Mitov M."/>
        </authorList>
    </citation>
    <scope>NUCLEOTIDE SEQUENCE [LARGE SCALE GENOMIC DNA]</scope>
    <source>
        <strain evidence="1 2">YoMME</strain>
    </source>
</reference>
<dbReference type="RefSeq" id="WP_233697172.1">
    <property type="nucleotide sequence ID" value="NZ_JAJNBZ010000010.1"/>
</dbReference>
<evidence type="ECO:0000313" key="1">
    <source>
        <dbReference type="EMBL" id="MCE5170431.1"/>
    </source>
</evidence>
<keyword evidence="2" id="KW-1185">Reference proteome</keyword>
<comment type="caution">
    <text evidence="1">The sequence shown here is derived from an EMBL/GenBank/DDBJ whole genome shotgun (WGS) entry which is preliminary data.</text>
</comment>
<gene>
    <name evidence="1" type="ORF">LQV63_14035</name>
</gene>
<dbReference type="Proteomes" id="UP001199916">
    <property type="component" value="Unassembled WGS sequence"/>
</dbReference>
<sequence>MMLTVTAGRQGQEWFDIEVPDESTGLQLKAILGLKLYGEAPKNHVQYILEAKQPEGLWFVVQEQQRLMEAGLREGAFVRVQRAFSTTAESVPAYGRRLLFQDEKGQVSE</sequence>
<organism evidence="1 2">
    <name type="scientific">Paenibacillus profundus</name>
    <dbReference type="NCBI Taxonomy" id="1173085"/>
    <lineage>
        <taxon>Bacteria</taxon>
        <taxon>Bacillati</taxon>
        <taxon>Bacillota</taxon>
        <taxon>Bacilli</taxon>
        <taxon>Bacillales</taxon>
        <taxon>Paenibacillaceae</taxon>
        <taxon>Paenibacillus</taxon>
    </lineage>
</organism>
<accession>A0ABS8YFH2</accession>